<accession>A0ABY2YST4</accession>
<organism evidence="2 3">
    <name type="scientific">Apilactobacillus timberlakei</name>
    <dbReference type="NCBI Taxonomy" id="2008380"/>
    <lineage>
        <taxon>Bacteria</taxon>
        <taxon>Bacillati</taxon>
        <taxon>Bacillota</taxon>
        <taxon>Bacilli</taxon>
        <taxon>Lactobacillales</taxon>
        <taxon>Lactobacillaceae</taxon>
        <taxon>Apilactobacillus</taxon>
    </lineage>
</organism>
<reference evidence="2 3" key="1">
    <citation type="submission" date="2018-08" db="EMBL/GenBank/DDBJ databases">
        <title>Comparative genomics of wild bee and flower associated Lactobacillus reveals potential adaptation to the bee host.</title>
        <authorList>
            <person name="Vuong H.Q."/>
            <person name="Mcfrederick Q.S."/>
        </authorList>
    </citation>
    <scope>NUCLEOTIDE SEQUENCE [LARGE SCALE GENOMIC DNA]</scope>
    <source>
        <strain evidence="2 3">HV_04</strain>
    </source>
</reference>
<name>A0ABY2YST4_9LACO</name>
<dbReference type="Proteomes" id="UP000767392">
    <property type="component" value="Unassembled WGS sequence"/>
</dbReference>
<keyword evidence="3" id="KW-1185">Reference proteome</keyword>
<protein>
    <submittedName>
        <fullName evidence="2">Uncharacterized protein</fullName>
    </submittedName>
</protein>
<sequence>MFWHIFNICVFVFTIINTFVYFRNEKKSKRLIEDILRSDKNKKLIIQILSTDQEDVEKVKNLRKQFHLKLGESLDILGKYKQHEI</sequence>
<keyword evidence="1" id="KW-0812">Transmembrane</keyword>
<keyword evidence="1" id="KW-0472">Membrane</keyword>
<gene>
    <name evidence="2" type="ORF">DY048_04715</name>
</gene>
<evidence type="ECO:0000313" key="3">
    <source>
        <dbReference type="Proteomes" id="UP000767392"/>
    </source>
</evidence>
<proteinExistence type="predicted"/>
<evidence type="ECO:0000256" key="1">
    <source>
        <dbReference type="SAM" id="Phobius"/>
    </source>
</evidence>
<comment type="caution">
    <text evidence="2">The sequence shown here is derived from an EMBL/GenBank/DDBJ whole genome shotgun (WGS) entry which is preliminary data.</text>
</comment>
<feature type="transmembrane region" description="Helical" evidence="1">
    <location>
        <begin position="5"/>
        <end position="22"/>
    </location>
</feature>
<keyword evidence="1" id="KW-1133">Transmembrane helix</keyword>
<evidence type="ECO:0000313" key="2">
    <source>
        <dbReference type="EMBL" id="TPR14252.1"/>
    </source>
</evidence>
<dbReference type="EMBL" id="QUAM01000003">
    <property type="protein sequence ID" value="TPR14252.1"/>
    <property type="molecule type" value="Genomic_DNA"/>
</dbReference>
<dbReference type="RefSeq" id="WP_105987977.1">
    <property type="nucleotide sequence ID" value="NZ_POST01000003.1"/>
</dbReference>